<proteinExistence type="predicted"/>
<dbReference type="Proteomes" id="UP001196413">
    <property type="component" value="Unassembled WGS sequence"/>
</dbReference>
<evidence type="ECO:0000259" key="2">
    <source>
        <dbReference type="PROSITE" id="PS50157"/>
    </source>
</evidence>
<organism evidence="3 4">
    <name type="scientific">Parelaphostrongylus tenuis</name>
    <name type="common">Meningeal worm</name>
    <dbReference type="NCBI Taxonomy" id="148309"/>
    <lineage>
        <taxon>Eukaryota</taxon>
        <taxon>Metazoa</taxon>
        <taxon>Ecdysozoa</taxon>
        <taxon>Nematoda</taxon>
        <taxon>Chromadorea</taxon>
        <taxon>Rhabditida</taxon>
        <taxon>Rhabditina</taxon>
        <taxon>Rhabditomorpha</taxon>
        <taxon>Strongyloidea</taxon>
        <taxon>Metastrongylidae</taxon>
        <taxon>Parelaphostrongylus</taxon>
    </lineage>
</organism>
<keyword evidence="4" id="KW-1185">Reference proteome</keyword>
<evidence type="ECO:0000313" key="4">
    <source>
        <dbReference type="Proteomes" id="UP001196413"/>
    </source>
</evidence>
<feature type="domain" description="C2H2-type" evidence="2">
    <location>
        <begin position="16"/>
        <end position="43"/>
    </location>
</feature>
<name>A0AAD5MSN9_PARTN</name>
<dbReference type="PROSITE" id="PS00028">
    <property type="entry name" value="ZINC_FINGER_C2H2_1"/>
    <property type="match status" value="1"/>
</dbReference>
<dbReference type="InterPro" id="IPR036236">
    <property type="entry name" value="Znf_C2H2_sf"/>
</dbReference>
<accession>A0AAD5MSN9</accession>
<dbReference type="AlphaFoldDB" id="A0AAD5MSN9"/>
<gene>
    <name evidence="3" type="ORF">KIN20_009997</name>
</gene>
<dbReference type="EMBL" id="JAHQIW010001701">
    <property type="protein sequence ID" value="KAJ1353386.1"/>
    <property type="molecule type" value="Genomic_DNA"/>
</dbReference>
<dbReference type="GO" id="GO:0008270">
    <property type="term" value="F:zinc ion binding"/>
    <property type="evidence" value="ECO:0007669"/>
    <property type="project" value="UniProtKB-KW"/>
</dbReference>
<keyword evidence="1" id="KW-0479">Metal-binding</keyword>
<dbReference type="PROSITE" id="PS50157">
    <property type="entry name" value="ZINC_FINGER_C2H2_2"/>
    <property type="match status" value="1"/>
</dbReference>
<protein>
    <recommendedName>
        <fullName evidence="2">C2H2-type domain-containing protein</fullName>
    </recommendedName>
</protein>
<reference evidence="3" key="1">
    <citation type="submission" date="2021-06" db="EMBL/GenBank/DDBJ databases">
        <title>Parelaphostrongylus tenuis whole genome reference sequence.</title>
        <authorList>
            <person name="Garwood T.J."/>
            <person name="Larsen P.A."/>
            <person name="Fountain-Jones N.M."/>
            <person name="Garbe J.R."/>
            <person name="Macchietto M.G."/>
            <person name="Kania S.A."/>
            <person name="Gerhold R.W."/>
            <person name="Richards J.E."/>
            <person name="Wolf T.M."/>
        </authorList>
    </citation>
    <scope>NUCLEOTIDE SEQUENCE</scope>
    <source>
        <strain evidence="3">MNPRO001-30</strain>
        <tissue evidence="3">Meninges</tissue>
    </source>
</reference>
<evidence type="ECO:0000313" key="3">
    <source>
        <dbReference type="EMBL" id="KAJ1353386.1"/>
    </source>
</evidence>
<keyword evidence="1" id="KW-0862">Zinc</keyword>
<dbReference type="SUPFAM" id="SSF57667">
    <property type="entry name" value="beta-beta-alpha zinc fingers"/>
    <property type="match status" value="1"/>
</dbReference>
<comment type="caution">
    <text evidence="3">The sequence shown here is derived from an EMBL/GenBank/DDBJ whole genome shotgun (WGS) entry which is preliminary data.</text>
</comment>
<evidence type="ECO:0000256" key="1">
    <source>
        <dbReference type="PROSITE-ProRule" id="PRU00042"/>
    </source>
</evidence>
<dbReference type="InterPro" id="IPR013087">
    <property type="entry name" value="Znf_C2H2_type"/>
</dbReference>
<dbReference type="Gene3D" id="3.30.160.60">
    <property type="entry name" value="Classic Zinc Finger"/>
    <property type="match status" value="1"/>
</dbReference>
<keyword evidence="1" id="KW-0863">Zinc-finger</keyword>
<sequence>MLRMFLCRTDVVQIPVYCDDCDKEFAIKCKLQRHIAVHQFQKTPDMPPQLHQIPGIGDRAEDVPMSEKYHYQTEQHLD</sequence>